<keyword evidence="5" id="KW-1185">Reference proteome</keyword>
<dbReference type="InterPro" id="IPR001633">
    <property type="entry name" value="EAL_dom"/>
</dbReference>
<dbReference type="OrthoDB" id="9777298at2"/>
<evidence type="ECO:0000313" key="5">
    <source>
        <dbReference type="Proteomes" id="UP000199411"/>
    </source>
</evidence>
<dbReference type="SMART" id="SM00091">
    <property type="entry name" value="PAS"/>
    <property type="match status" value="1"/>
</dbReference>
<dbReference type="SUPFAM" id="SSF141868">
    <property type="entry name" value="EAL domain-like"/>
    <property type="match status" value="1"/>
</dbReference>
<organism evidence="4 5">
    <name type="scientific">Desulfurella multipotens</name>
    <dbReference type="NCBI Taxonomy" id="79269"/>
    <lineage>
        <taxon>Bacteria</taxon>
        <taxon>Pseudomonadati</taxon>
        <taxon>Campylobacterota</taxon>
        <taxon>Desulfurellia</taxon>
        <taxon>Desulfurellales</taxon>
        <taxon>Desulfurellaceae</taxon>
        <taxon>Desulfurella</taxon>
    </lineage>
</organism>
<dbReference type="InterPro" id="IPR000160">
    <property type="entry name" value="GGDEF_dom"/>
</dbReference>
<dbReference type="GO" id="GO:0071111">
    <property type="term" value="F:cyclic-guanylate-specific phosphodiesterase activity"/>
    <property type="evidence" value="ECO:0007669"/>
    <property type="project" value="InterPro"/>
</dbReference>
<evidence type="ECO:0000313" key="4">
    <source>
        <dbReference type="EMBL" id="SDB99097.1"/>
    </source>
</evidence>
<dbReference type="PROSITE" id="PS50883">
    <property type="entry name" value="EAL"/>
    <property type="match status" value="1"/>
</dbReference>
<dbReference type="Pfam" id="PF13426">
    <property type="entry name" value="PAS_9"/>
    <property type="match status" value="1"/>
</dbReference>
<dbReference type="AlphaFoldDB" id="A0A1G6HXQ2"/>
<evidence type="ECO:0000259" key="2">
    <source>
        <dbReference type="PROSITE" id="PS50883"/>
    </source>
</evidence>
<gene>
    <name evidence="4" type="ORF">SAMN05660835_00154</name>
</gene>
<dbReference type="Pfam" id="PF00990">
    <property type="entry name" value="GGDEF"/>
    <property type="match status" value="1"/>
</dbReference>
<dbReference type="InterPro" id="IPR029787">
    <property type="entry name" value="Nucleotide_cyclase"/>
</dbReference>
<dbReference type="Pfam" id="PF00563">
    <property type="entry name" value="EAL"/>
    <property type="match status" value="1"/>
</dbReference>
<sequence length="739" mass="84967">MDLSRDVTKLVRYQDQLELKSKIYNTLYQISSLSFRTKSKEEFLQNLPKIIVDNLDMEISYVALKNDGNIEIAHHLARDFQYSNYLDKVKIFIKSIARNPLLNYHTPILKSLKKKGIYLVNEIDSHGFCPFKKIVSSYGIKSCCAISIVSKNEIIGTLVITSSKPNLFNREIYSLFRVIQNQIEFILDKLQDDRFSQITLSALNSGFEFVIITDSNFNIVYVNDKATEISGYSRQELLGKHHSVFSSRTHSKEFVKNFYNTLRSGEVYSGIMQYKIKNGSIKNFYVNITPFFEEKVITHYISVGKEIVKDDELLEELEKLLNYDATTGLINIYSFKKALEQFIERATYEKTIGAVAIINPIDFKKINEAFGFETGNSILQQIAKRLTDNLRSYDKVSKLESDRFGLLLKDLKAEEDILIIISKLLLELTKPYKAKDKSISISFNIGLSLFPKDATTPDGLLDKAHIALSDAKEKGENQIGFFRKELEKDATRVLQLKADLELALLNKEFIAYYQPYVDRNQKIVGAEALMRWKKDNRIIPPAEFIEYLEQTSLIIDAQELIIDQVLEDLKLLKKPVPISINLSTQSLKQRHLSDNLISNINYHNIPNNLIKLEIIERTLLNNFDYVARLIKELKESNILFSLDDFGTGFSSLSYLASLDVEILKIDISFVRDLDNPKTKSIVDSIIYLAHSLGIKTIAEGVETQYQFEALKSMNCDYFQGYLFYKPMDKQELIQAIEHN</sequence>
<dbReference type="InterPro" id="IPR043128">
    <property type="entry name" value="Rev_trsase/Diguanyl_cyclase"/>
</dbReference>
<evidence type="ECO:0000259" key="3">
    <source>
        <dbReference type="PROSITE" id="PS50887"/>
    </source>
</evidence>
<proteinExistence type="predicted"/>
<dbReference type="CDD" id="cd01949">
    <property type="entry name" value="GGDEF"/>
    <property type="match status" value="1"/>
</dbReference>
<dbReference type="InterPro" id="IPR035965">
    <property type="entry name" value="PAS-like_dom_sf"/>
</dbReference>
<protein>
    <submittedName>
        <fullName evidence="4">PAS domain S-box-containing protein/diguanylate cyclase (GGDEF) domain-containing protein</fullName>
    </submittedName>
</protein>
<dbReference type="SUPFAM" id="SSF55781">
    <property type="entry name" value="GAF domain-like"/>
    <property type="match status" value="1"/>
</dbReference>
<dbReference type="InterPro" id="IPR003018">
    <property type="entry name" value="GAF"/>
</dbReference>
<dbReference type="Pfam" id="PF01590">
    <property type="entry name" value="GAF"/>
    <property type="match status" value="1"/>
</dbReference>
<dbReference type="NCBIfam" id="TIGR00229">
    <property type="entry name" value="sensory_box"/>
    <property type="match status" value="1"/>
</dbReference>
<dbReference type="SUPFAM" id="SSF55073">
    <property type="entry name" value="Nucleotide cyclase"/>
    <property type="match status" value="1"/>
</dbReference>
<dbReference type="InterPro" id="IPR050706">
    <property type="entry name" value="Cyclic-di-GMP_PDE-like"/>
</dbReference>
<evidence type="ECO:0000259" key="1">
    <source>
        <dbReference type="PROSITE" id="PS50112"/>
    </source>
</evidence>
<dbReference type="PROSITE" id="PS50112">
    <property type="entry name" value="PAS"/>
    <property type="match status" value="1"/>
</dbReference>
<dbReference type="SUPFAM" id="SSF55785">
    <property type="entry name" value="PYP-like sensor domain (PAS domain)"/>
    <property type="match status" value="1"/>
</dbReference>
<name>A0A1G6HXQ2_9BACT</name>
<dbReference type="Gene3D" id="3.30.70.270">
    <property type="match status" value="1"/>
</dbReference>
<dbReference type="RefSeq" id="WP_092127475.1">
    <property type="nucleotide sequence ID" value="NZ_FMYU01000001.1"/>
</dbReference>
<feature type="domain" description="PAS" evidence="1">
    <location>
        <begin position="202"/>
        <end position="240"/>
    </location>
</feature>
<dbReference type="PANTHER" id="PTHR33121:SF71">
    <property type="entry name" value="OXYGEN SENSOR PROTEIN DOSP"/>
    <property type="match status" value="1"/>
</dbReference>
<feature type="domain" description="GGDEF" evidence="3">
    <location>
        <begin position="351"/>
        <end position="484"/>
    </location>
</feature>
<dbReference type="NCBIfam" id="TIGR00254">
    <property type="entry name" value="GGDEF"/>
    <property type="match status" value="1"/>
</dbReference>
<dbReference type="Gene3D" id="3.20.20.450">
    <property type="entry name" value="EAL domain"/>
    <property type="match status" value="1"/>
</dbReference>
<dbReference type="InterPro" id="IPR029016">
    <property type="entry name" value="GAF-like_dom_sf"/>
</dbReference>
<dbReference type="PROSITE" id="PS50887">
    <property type="entry name" value="GGDEF"/>
    <property type="match status" value="1"/>
</dbReference>
<dbReference type="CDD" id="cd01948">
    <property type="entry name" value="EAL"/>
    <property type="match status" value="1"/>
</dbReference>
<dbReference type="Gene3D" id="3.30.450.20">
    <property type="entry name" value="PAS domain"/>
    <property type="match status" value="1"/>
</dbReference>
<dbReference type="InterPro" id="IPR000014">
    <property type="entry name" value="PAS"/>
</dbReference>
<dbReference type="CDD" id="cd00130">
    <property type="entry name" value="PAS"/>
    <property type="match status" value="1"/>
</dbReference>
<dbReference type="SMART" id="SM00267">
    <property type="entry name" value="GGDEF"/>
    <property type="match status" value="1"/>
</dbReference>
<dbReference type="SMART" id="SM00052">
    <property type="entry name" value="EAL"/>
    <property type="match status" value="1"/>
</dbReference>
<dbReference type="Gene3D" id="3.30.450.40">
    <property type="match status" value="1"/>
</dbReference>
<dbReference type="Proteomes" id="UP000199411">
    <property type="component" value="Unassembled WGS sequence"/>
</dbReference>
<feature type="domain" description="EAL" evidence="2">
    <location>
        <begin position="493"/>
        <end position="739"/>
    </location>
</feature>
<reference evidence="5" key="1">
    <citation type="submission" date="2016-10" db="EMBL/GenBank/DDBJ databases">
        <authorList>
            <person name="Varghese N."/>
            <person name="Submissions S."/>
        </authorList>
    </citation>
    <scope>NUCLEOTIDE SEQUENCE [LARGE SCALE GENOMIC DNA]</scope>
    <source>
        <strain evidence="5">DSM 8415</strain>
    </source>
</reference>
<dbReference type="EMBL" id="FMYU01000001">
    <property type="protein sequence ID" value="SDB99097.1"/>
    <property type="molecule type" value="Genomic_DNA"/>
</dbReference>
<accession>A0A1G6HXQ2</accession>
<dbReference type="PANTHER" id="PTHR33121">
    <property type="entry name" value="CYCLIC DI-GMP PHOSPHODIESTERASE PDEF"/>
    <property type="match status" value="1"/>
</dbReference>
<dbReference type="InterPro" id="IPR035919">
    <property type="entry name" value="EAL_sf"/>
</dbReference>